<dbReference type="EMBL" id="GAKP01010804">
    <property type="protein sequence ID" value="JAC48148.1"/>
    <property type="molecule type" value="Transcribed_RNA"/>
</dbReference>
<dbReference type="InterPro" id="IPR033132">
    <property type="entry name" value="GH_1_N_CS"/>
</dbReference>
<dbReference type="AlphaFoldDB" id="A0A034W301"/>
<evidence type="ECO:0000256" key="6">
    <source>
        <dbReference type="SAM" id="SignalP"/>
    </source>
</evidence>
<dbReference type="GO" id="GO:0005975">
    <property type="term" value="P:carbohydrate metabolic process"/>
    <property type="evidence" value="ECO:0007669"/>
    <property type="project" value="InterPro"/>
</dbReference>
<evidence type="ECO:0000256" key="3">
    <source>
        <dbReference type="ARBA" id="ARBA00022801"/>
    </source>
</evidence>
<protein>
    <submittedName>
        <fullName evidence="7">Myrosinase 1</fullName>
    </submittedName>
</protein>
<evidence type="ECO:0000256" key="1">
    <source>
        <dbReference type="ARBA" id="ARBA00010838"/>
    </source>
</evidence>
<reference evidence="7" key="1">
    <citation type="journal article" date="2014" name="BMC Genomics">
        <title>Characterizing the developmental transcriptome of the oriental fruit fly, Bactrocera dorsalis (Diptera: Tephritidae) through comparative genomic analysis with Drosophila melanogaster utilizing modENCODE datasets.</title>
        <authorList>
            <person name="Geib S.M."/>
            <person name="Calla B."/>
            <person name="Hall B."/>
            <person name="Hou S."/>
            <person name="Manoukis N.C."/>
        </authorList>
    </citation>
    <scope>NUCLEOTIDE SEQUENCE</scope>
    <source>
        <strain evidence="7">Punador</strain>
    </source>
</reference>
<comment type="similarity">
    <text evidence="1 5">Belongs to the glycosyl hydrolase 1 family.</text>
</comment>
<dbReference type="PANTHER" id="PTHR10353">
    <property type="entry name" value="GLYCOSYL HYDROLASE"/>
    <property type="match status" value="1"/>
</dbReference>
<feature type="signal peptide" evidence="6">
    <location>
        <begin position="1"/>
        <end position="18"/>
    </location>
</feature>
<dbReference type="SUPFAM" id="SSF51445">
    <property type="entry name" value="(Trans)glycosidases"/>
    <property type="match status" value="1"/>
</dbReference>
<dbReference type="PROSITE" id="PS00653">
    <property type="entry name" value="GLYCOSYL_HYDROL_F1_2"/>
    <property type="match status" value="1"/>
</dbReference>
<dbReference type="OrthoDB" id="65569at2759"/>
<feature type="chain" id="PRO_5001557304" evidence="6">
    <location>
        <begin position="19"/>
        <end position="388"/>
    </location>
</feature>
<dbReference type="InterPro" id="IPR001360">
    <property type="entry name" value="Glyco_hydro_1"/>
</dbReference>
<name>A0A034W301_BACDO</name>
<sequence length="388" mass="44494">MKAIFVLTLCLLLRGSMCSERCQHQHKGDNERFPKDFSFGVSTAAYQIEGAWNEDGKGLSIWDTYTHAHPERIRDRTNGDVAAESYYRFEQDLAALKKLKVNFYRFSFSWPRLLPNADTTVINQKGIDYYNMMIDKLLANNIEPMVTMFHCDLPEALNQFGGFTNAIIIKYFRYYAEFLFETFGDRVKKWITFNEPFDYCVLGYGKSYFPPLVHSPGVADYLCMDNTLRAHAAAYRAYRANYFQRQGGKIGITISSRFYYAQHKSGDEDVVERAMQYSLGWLANPIFGKTGNYPQLVLDDIRNNSLSEGLSGLACRHLMNSGLRSLEVLATFWVSIITLHVTLHSPRLPPARYLLGNMTHSFNILLTRNGSRATQIGFIACHKDWKIS</sequence>
<evidence type="ECO:0000313" key="7">
    <source>
        <dbReference type="EMBL" id="JAC48148.1"/>
    </source>
</evidence>
<dbReference type="InterPro" id="IPR017853">
    <property type="entry name" value="GH"/>
</dbReference>
<dbReference type="PANTHER" id="PTHR10353:SF36">
    <property type="entry name" value="LP05116P"/>
    <property type="match status" value="1"/>
</dbReference>
<accession>A0A034W301</accession>
<keyword evidence="4" id="KW-0326">Glycosidase</keyword>
<dbReference type="Gene3D" id="3.20.20.80">
    <property type="entry name" value="Glycosidases"/>
    <property type="match status" value="1"/>
</dbReference>
<evidence type="ECO:0000256" key="5">
    <source>
        <dbReference type="RuleBase" id="RU003690"/>
    </source>
</evidence>
<dbReference type="Pfam" id="PF00232">
    <property type="entry name" value="Glyco_hydro_1"/>
    <property type="match status" value="1"/>
</dbReference>
<keyword evidence="2 6" id="KW-0732">Signal</keyword>
<evidence type="ECO:0000256" key="4">
    <source>
        <dbReference type="ARBA" id="ARBA00023295"/>
    </source>
</evidence>
<evidence type="ECO:0000256" key="2">
    <source>
        <dbReference type="ARBA" id="ARBA00022729"/>
    </source>
</evidence>
<proteinExistence type="inferred from homology"/>
<dbReference type="GO" id="GO:0008422">
    <property type="term" value="F:beta-glucosidase activity"/>
    <property type="evidence" value="ECO:0007669"/>
    <property type="project" value="TreeGrafter"/>
</dbReference>
<keyword evidence="3" id="KW-0378">Hydrolase</keyword>
<organism evidence="7">
    <name type="scientific">Bactrocera dorsalis</name>
    <name type="common">Oriental fruit fly</name>
    <name type="synonym">Dacus dorsalis</name>
    <dbReference type="NCBI Taxonomy" id="27457"/>
    <lineage>
        <taxon>Eukaryota</taxon>
        <taxon>Metazoa</taxon>
        <taxon>Ecdysozoa</taxon>
        <taxon>Arthropoda</taxon>
        <taxon>Hexapoda</taxon>
        <taxon>Insecta</taxon>
        <taxon>Pterygota</taxon>
        <taxon>Neoptera</taxon>
        <taxon>Endopterygota</taxon>
        <taxon>Diptera</taxon>
        <taxon>Brachycera</taxon>
        <taxon>Muscomorpha</taxon>
        <taxon>Tephritoidea</taxon>
        <taxon>Tephritidae</taxon>
        <taxon>Bactrocera</taxon>
        <taxon>Bactrocera</taxon>
    </lineage>
</organism>
<gene>
    <name evidence="7" type="primary">MYRO1</name>
</gene>